<evidence type="ECO:0000313" key="5">
    <source>
        <dbReference type="Proteomes" id="UP000581087"/>
    </source>
</evidence>
<dbReference type="Gene3D" id="3.30.450.90">
    <property type="match status" value="1"/>
</dbReference>
<dbReference type="InterPro" id="IPR003593">
    <property type="entry name" value="AAA+_ATPase"/>
</dbReference>
<dbReference type="CDD" id="cd01131">
    <property type="entry name" value="PilT"/>
    <property type="match status" value="1"/>
</dbReference>
<dbReference type="EMBL" id="JACCBI010000001">
    <property type="protein sequence ID" value="NYD66905.1"/>
    <property type="molecule type" value="Genomic_DNA"/>
</dbReference>
<evidence type="ECO:0000256" key="2">
    <source>
        <dbReference type="SAM" id="MobiDB-lite"/>
    </source>
</evidence>
<protein>
    <submittedName>
        <fullName evidence="4">Twitching motility protein PilT</fullName>
    </submittedName>
</protein>
<name>A0A852SG86_9MICO</name>
<proteinExistence type="inferred from homology"/>
<evidence type="ECO:0000313" key="4">
    <source>
        <dbReference type="EMBL" id="NYD66905.1"/>
    </source>
</evidence>
<dbReference type="SMART" id="SM00382">
    <property type="entry name" value="AAA"/>
    <property type="match status" value="1"/>
</dbReference>
<evidence type="ECO:0000256" key="1">
    <source>
        <dbReference type="ARBA" id="ARBA00006611"/>
    </source>
</evidence>
<dbReference type="RefSeq" id="WP_241830735.1">
    <property type="nucleotide sequence ID" value="NZ_JACCBI010000001.1"/>
</dbReference>
<comment type="similarity">
    <text evidence="1">Belongs to the GSP E family.</text>
</comment>
<sequence>MSSHEYAESEPDECAEPRSARRVVRTEPDAGLLAALHRVADAGSSDLHVAADATPRWRVNGRLEPLPNETEWSREHVASVLFSLLSPAQLEAFESEQELDFSITLDARARFRVNLYQQRDAVGAAFRLIPTDIKPLSSLGLPKSIGEFARLPRGLVLVTGPTGSGKSTTLAAIIDLVNRTRADHIITVEDPIEFLHTNKLALVNQREVGTDTKSFTEALKRALRQDPDVILVGELRDLETISVALTAAETGHLVFATLHTQDAPQTIDRVIDVFPASQQAQVRTMLADTLKGVVSQTLVRRAGGEGRVVATEILVSTPAIANLIREGKTHQIPTVMQSGSSLGMHTLDQSLAELVNTQVVTSAAALAKARDREGLKGLLRREDAVVSLGIVPETPTPTAFADTFARVTS</sequence>
<accession>A0A852SG86</accession>
<dbReference type="NCBIfam" id="TIGR01420">
    <property type="entry name" value="pilT_fam"/>
    <property type="match status" value="1"/>
</dbReference>
<dbReference type="GO" id="GO:0005524">
    <property type="term" value="F:ATP binding"/>
    <property type="evidence" value="ECO:0007669"/>
    <property type="project" value="InterPro"/>
</dbReference>
<dbReference type="InterPro" id="IPR050921">
    <property type="entry name" value="T4SS_GSP_E_ATPase"/>
</dbReference>
<feature type="domain" description="Bacterial type II secretion system protein E" evidence="3">
    <location>
        <begin position="223"/>
        <end position="237"/>
    </location>
</feature>
<dbReference type="Gene3D" id="3.40.50.300">
    <property type="entry name" value="P-loop containing nucleotide triphosphate hydrolases"/>
    <property type="match status" value="1"/>
</dbReference>
<dbReference type="PANTHER" id="PTHR30486">
    <property type="entry name" value="TWITCHING MOTILITY PROTEIN PILT"/>
    <property type="match status" value="1"/>
</dbReference>
<dbReference type="Proteomes" id="UP000581087">
    <property type="component" value="Unassembled WGS sequence"/>
</dbReference>
<dbReference type="Pfam" id="PF00437">
    <property type="entry name" value="T2SSE"/>
    <property type="match status" value="1"/>
</dbReference>
<feature type="region of interest" description="Disordered" evidence="2">
    <location>
        <begin position="1"/>
        <end position="22"/>
    </location>
</feature>
<evidence type="ECO:0000259" key="3">
    <source>
        <dbReference type="PROSITE" id="PS00662"/>
    </source>
</evidence>
<dbReference type="PROSITE" id="PS00662">
    <property type="entry name" value="T2SP_E"/>
    <property type="match status" value="1"/>
</dbReference>
<gene>
    <name evidence="4" type="ORF">BJ972_001424</name>
</gene>
<dbReference type="SUPFAM" id="SSF52540">
    <property type="entry name" value="P-loop containing nucleoside triphosphate hydrolases"/>
    <property type="match status" value="1"/>
</dbReference>
<dbReference type="AlphaFoldDB" id="A0A852SG86"/>
<dbReference type="InterPro" id="IPR027417">
    <property type="entry name" value="P-loop_NTPase"/>
</dbReference>
<organism evidence="4 5">
    <name type="scientific">Agromyces atrinae</name>
    <dbReference type="NCBI Taxonomy" id="592376"/>
    <lineage>
        <taxon>Bacteria</taxon>
        <taxon>Bacillati</taxon>
        <taxon>Actinomycetota</taxon>
        <taxon>Actinomycetes</taxon>
        <taxon>Micrococcales</taxon>
        <taxon>Microbacteriaceae</taxon>
        <taxon>Agromyces</taxon>
    </lineage>
</organism>
<dbReference type="InterPro" id="IPR006321">
    <property type="entry name" value="PilT/PilU"/>
</dbReference>
<reference evidence="4 5" key="1">
    <citation type="submission" date="2020-07" db="EMBL/GenBank/DDBJ databases">
        <title>Sequencing the genomes of 1000 actinobacteria strains.</title>
        <authorList>
            <person name="Klenk H.-P."/>
        </authorList>
    </citation>
    <scope>NUCLEOTIDE SEQUENCE [LARGE SCALE GENOMIC DNA]</scope>
    <source>
        <strain evidence="4 5">DSM 23870</strain>
    </source>
</reference>
<comment type="caution">
    <text evidence="4">The sequence shown here is derived from an EMBL/GenBank/DDBJ whole genome shotgun (WGS) entry which is preliminary data.</text>
</comment>
<dbReference type="InterPro" id="IPR001482">
    <property type="entry name" value="T2SS/T4SS_dom"/>
</dbReference>
<dbReference type="GO" id="GO:0016887">
    <property type="term" value="F:ATP hydrolysis activity"/>
    <property type="evidence" value="ECO:0007669"/>
    <property type="project" value="InterPro"/>
</dbReference>